<reference evidence="2 3" key="1">
    <citation type="journal article" date="2019" name="Int. J. Syst. Evol. Microbiol.">
        <title>The Global Catalogue of Microorganisms (GCM) 10K type strain sequencing project: providing services to taxonomists for standard genome sequencing and annotation.</title>
        <authorList>
            <consortium name="The Broad Institute Genomics Platform"/>
            <consortium name="The Broad Institute Genome Sequencing Center for Infectious Disease"/>
            <person name="Wu L."/>
            <person name="Ma J."/>
        </authorList>
    </citation>
    <scope>NUCLEOTIDE SEQUENCE [LARGE SCALE GENOMIC DNA]</scope>
    <source>
        <strain evidence="2 3">XZGYJ-43</strain>
    </source>
</reference>
<sequence length="88" mass="9452">MPSDGPRSRLSLSRVDVRDIVWTSVKEVVVLVLLSLLWAALVLVGVVVLSVSTRVGPTARAFGLPFGLFAVGVGVGGLLRTWRLPPFR</sequence>
<protein>
    <submittedName>
        <fullName evidence="2">Uncharacterized protein</fullName>
    </submittedName>
</protein>
<feature type="transmembrane region" description="Helical" evidence="1">
    <location>
        <begin position="28"/>
        <end position="49"/>
    </location>
</feature>
<keyword evidence="1" id="KW-0472">Membrane</keyword>
<proteinExistence type="predicted"/>
<feature type="transmembrane region" description="Helical" evidence="1">
    <location>
        <begin position="61"/>
        <end position="79"/>
    </location>
</feature>
<gene>
    <name evidence="2" type="ORF">ACFQJ9_18550</name>
</gene>
<evidence type="ECO:0000313" key="2">
    <source>
        <dbReference type="EMBL" id="MFC7201380.1"/>
    </source>
</evidence>
<keyword evidence="3" id="KW-1185">Reference proteome</keyword>
<keyword evidence="1" id="KW-1133">Transmembrane helix</keyword>
<keyword evidence="1" id="KW-0812">Transmembrane</keyword>
<evidence type="ECO:0000256" key="1">
    <source>
        <dbReference type="SAM" id="Phobius"/>
    </source>
</evidence>
<comment type="caution">
    <text evidence="2">The sequence shown here is derived from an EMBL/GenBank/DDBJ whole genome shotgun (WGS) entry which is preliminary data.</text>
</comment>
<dbReference type="EMBL" id="JBHTAR010000011">
    <property type="protein sequence ID" value="MFC7201380.1"/>
    <property type="molecule type" value="Genomic_DNA"/>
</dbReference>
<organism evidence="2 3">
    <name type="scientific">Halospeciosus flavus</name>
    <dbReference type="NCBI Taxonomy" id="3032283"/>
    <lineage>
        <taxon>Archaea</taxon>
        <taxon>Methanobacteriati</taxon>
        <taxon>Methanobacteriota</taxon>
        <taxon>Stenosarchaea group</taxon>
        <taxon>Halobacteria</taxon>
        <taxon>Halobacteriales</taxon>
        <taxon>Halobacteriaceae</taxon>
        <taxon>Halospeciosus</taxon>
    </lineage>
</organism>
<evidence type="ECO:0000313" key="3">
    <source>
        <dbReference type="Proteomes" id="UP001596447"/>
    </source>
</evidence>
<accession>A0ABD5Z866</accession>
<dbReference type="AlphaFoldDB" id="A0ABD5Z866"/>
<dbReference type="RefSeq" id="WP_279528128.1">
    <property type="nucleotide sequence ID" value="NZ_CP122312.1"/>
</dbReference>
<name>A0ABD5Z866_9EURY</name>
<dbReference type="Proteomes" id="UP001596447">
    <property type="component" value="Unassembled WGS sequence"/>
</dbReference>